<feature type="compositionally biased region" description="Pro residues" evidence="1">
    <location>
        <begin position="9"/>
        <end position="30"/>
    </location>
</feature>
<dbReference type="Proteomes" id="UP000276215">
    <property type="component" value="Unassembled WGS sequence"/>
</dbReference>
<organism evidence="2 3">
    <name type="scientific">Choiromyces venosus 120613-1</name>
    <dbReference type="NCBI Taxonomy" id="1336337"/>
    <lineage>
        <taxon>Eukaryota</taxon>
        <taxon>Fungi</taxon>
        <taxon>Dikarya</taxon>
        <taxon>Ascomycota</taxon>
        <taxon>Pezizomycotina</taxon>
        <taxon>Pezizomycetes</taxon>
        <taxon>Pezizales</taxon>
        <taxon>Tuberaceae</taxon>
        <taxon>Choiromyces</taxon>
    </lineage>
</organism>
<evidence type="ECO:0000313" key="2">
    <source>
        <dbReference type="EMBL" id="RPB04303.1"/>
    </source>
</evidence>
<proteinExistence type="predicted"/>
<accession>A0A3N4K1W6</accession>
<name>A0A3N4K1W6_9PEZI</name>
<gene>
    <name evidence="2" type="ORF">L873DRAFT_1465170</name>
</gene>
<keyword evidence="3" id="KW-1185">Reference proteome</keyword>
<feature type="region of interest" description="Disordered" evidence="1">
    <location>
        <begin position="1"/>
        <end position="30"/>
    </location>
</feature>
<sequence>MLPSSGYHPPAPIMLPPPPSPLPPRPCPPNSLPPAPIMLPPHLPSTPALVTPRTTHPPVLPHSPRTILLRMLAAAGSHLTTCNITEACQVESNSSFRVHPRGTIPRVEFVERNRRIFLRIVGGREDVLRFDKDVAFARKSSLQD</sequence>
<evidence type="ECO:0000313" key="3">
    <source>
        <dbReference type="Proteomes" id="UP000276215"/>
    </source>
</evidence>
<reference evidence="2 3" key="1">
    <citation type="journal article" date="2018" name="Nat. Ecol. Evol.">
        <title>Pezizomycetes genomes reveal the molecular basis of ectomycorrhizal truffle lifestyle.</title>
        <authorList>
            <person name="Murat C."/>
            <person name="Payen T."/>
            <person name="Noel B."/>
            <person name="Kuo A."/>
            <person name="Morin E."/>
            <person name="Chen J."/>
            <person name="Kohler A."/>
            <person name="Krizsan K."/>
            <person name="Balestrini R."/>
            <person name="Da Silva C."/>
            <person name="Montanini B."/>
            <person name="Hainaut M."/>
            <person name="Levati E."/>
            <person name="Barry K.W."/>
            <person name="Belfiori B."/>
            <person name="Cichocki N."/>
            <person name="Clum A."/>
            <person name="Dockter R.B."/>
            <person name="Fauchery L."/>
            <person name="Guy J."/>
            <person name="Iotti M."/>
            <person name="Le Tacon F."/>
            <person name="Lindquist E.A."/>
            <person name="Lipzen A."/>
            <person name="Malagnac F."/>
            <person name="Mello A."/>
            <person name="Molinier V."/>
            <person name="Miyauchi S."/>
            <person name="Poulain J."/>
            <person name="Riccioni C."/>
            <person name="Rubini A."/>
            <person name="Sitrit Y."/>
            <person name="Splivallo R."/>
            <person name="Traeger S."/>
            <person name="Wang M."/>
            <person name="Zifcakova L."/>
            <person name="Wipf D."/>
            <person name="Zambonelli A."/>
            <person name="Paolocci F."/>
            <person name="Nowrousian M."/>
            <person name="Ottonello S."/>
            <person name="Baldrian P."/>
            <person name="Spatafora J.W."/>
            <person name="Henrissat B."/>
            <person name="Nagy L.G."/>
            <person name="Aury J.M."/>
            <person name="Wincker P."/>
            <person name="Grigoriev I.V."/>
            <person name="Bonfante P."/>
            <person name="Martin F.M."/>
        </authorList>
    </citation>
    <scope>NUCLEOTIDE SEQUENCE [LARGE SCALE GENOMIC DNA]</scope>
    <source>
        <strain evidence="2 3">120613-1</strain>
    </source>
</reference>
<protein>
    <submittedName>
        <fullName evidence="2">Uncharacterized protein</fullName>
    </submittedName>
</protein>
<dbReference type="AlphaFoldDB" id="A0A3N4K1W6"/>
<evidence type="ECO:0000256" key="1">
    <source>
        <dbReference type="SAM" id="MobiDB-lite"/>
    </source>
</evidence>
<dbReference type="EMBL" id="ML120359">
    <property type="protein sequence ID" value="RPB04303.1"/>
    <property type="molecule type" value="Genomic_DNA"/>
</dbReference>